<dbReference type="PANTHER" id="PTHR33736">
    <property type="entry name" value="F-BOX PROTEIN-RELATED"/>
    <property type="match status" value="1"/>
</dbReference>
<evidence type="ECO:0000313" key="3">
    <source>
        <dbReference type="Proteomes" id="UP000235220"/>
    </source>
</evidence>
<dbReference type="STRING" id="51240.A0A2I4FUI6"/>
<evidence type="ECO:0000313" key="4">
    <source>
        <dbReference type="RefSeq" id="XP_018835302.1"/>
    </source>
</evidence>
<dbReference type="InterPro" id="IPR036047">
    <property type="entry name" value="F-box-like_dom_sf"/>
</dbReference>
<keyword evidence="2" id="KW-1133">Transmembrane helix</keyword>
<dbReference type="OrthoDB" id="671172at2759"/>
<name>A0A2I4FUI6_JUGRE</name>
<dbReference type="InterPro" id="IPR001810">
    <property type="entry name" value="F-box_dom"/>
</dbReference>
<keyword evidence="2" id="KW-0812">Transmembrane</keyword>
<dbReference type="InterPro" id="IPR045283">
    <property type="entry name" value="AT3G44326-like"/>
</dbReference>
<dbReference type="GeneID" id="109002135"/>
<dbReference type="RefSeq" id="XP_018835302.1">
    <property type="nucleotide sequence ID" value="XM_018979757.2"/>
</dbReference>
<keyword evidence="2" id="KW-0472">Membrane</keyword>
<proteinExistence type="predicted"/>
<dbReference type="FunCoup" id="A0A2I4FUI6">
    <property type="interactions" value="20"/>
</dbReference>
<dbReference type="Pfam" id="PF12937">
    <property type="entry name" value="F-box-like"/>
    <property type="match status" value="1"/>
</dbReference>
<evidence type="ECO:0000256" key="1">
    <source>
        <dbReference type="SAM" id="MobiDB-lite"/>
    </source>
</evidence>
<protein>
    <submittedName>
        <fullName evidence="4">Probable F-box protein At2g36090</fullName>
    </submittedName>
</protein>
<accession>A0A2I4FUI6</accession>
<dbReference type="Gramene" id="Jr03_02270_p1">
    <property type="protein sequence ID" value="cds.Jr03_02270_p1"/>
    <property type="gene ID" value="Jr03_02270"/>
</dbReference>
<evidence type="ECO:0000256" key="2">
    <source>
        <dbReference type="SAM" id="Phobius"/>
    </source>
</evidence>
<gene>
    <name evidence="4" type="primary">LOC109002135</name>
</gene>
<feature type="transmembrane region" description="Helical" evidence="2">
    <location>
        <begin position="333"/>
        <end position="353"/>
    </location>
</feature>
<dbReference type="SUPFAM" id="SSF81383">
    <property type="entry name" value="F-box domain"/>
    <property type="match status" value="1"/>
</dbReference>
<organism evidence="3 4">
    <name type="scientific">Juglans regia</name>
    <name type="common">English walnut</name>
    <dbReference type="NCBI Taxonomy" id="51240"/>
    <lineage>
        <taxon>Eukaryota</taxon>
        <taxon>Viridiplantae</taxon>
        <taxon>Streptophyta</taxon>
        <taxon>Embryophyta</taxon>
        <taxon>Tracheophyta</taxon>
        <taxon>Spermatophyta</taxon>
        <taxon>Magnoliopsida</taxon>
        <taxon>eudicotyledons</taxon>
        <taxon>Gunneridae</taxon>
        <taxon>Pentapetalae</taxon>
        <taxon>rosids</taxon>
        <taxon>fabids</taxon>
        <taxon>Fagales</taxon>
        <taxon>Juglandaceae</taxon>
        <taxon>Juglans</taxon>
    </lineage>
</organism>
<reference evidence="4" key="1">
    <citation type="submission" date="2025-08" db="UniProtKB">
        <authorList>
            <consortium name="RefSeq"/>
        </authorList>
    </citation>
    <scope>IDENTIFICATION</scope>
    <source>
        <tissue evidence="4">Leaves</tissue>
    </source>
</reference>
<dbReference type="Proteomes" id="UP000235220">
    <property type="component" value="Chromosome 3"/>
</dbReference>
<dbReference type="Gene3D" id="1.20.1280.50">
    <property type="match status" value="1"/>
</dbReference>
<dbReference type="KEGG" id="jre:109002135"/>
<sequence>MAPSSTTTLTPPILSSTTVTEDEGSATTISSIHPDIIQTHILTRLDGPTLASAACTSSQLYTLCTQDILWTNICHSTWPSTNTPRLLHLISTFPNGSRSFFSDSFPLLTNSDPTPTADSPLNPDTSPPELISAVDLYYKGKLVFCKVIETETVSGWFRCSPFRLDLLDPKDVISTPIRLPDCEDACLELEKDLALSWIMIEPIGRRAVNLSSHKAVSVQRHWLSGEIQVRFVTIMTGERGSSSEFVQCGIVLTCGGSEGGELQLREVSLHIENMDGKHLNGKDSLAILGRVLEGKKRGKRRREEEEEDGRKKYQDYLERTKERKARKLRTEGTLDTLCMAFGVLVFSSFWMFVLCR</sequence>
<keyword evidence="3" id="KW-1185">Reference proteome</keyword>
<feature type="region of interest" description="Disordered" evidence="1">
    <location>
        <begin position="1"/>
        <end position="22"/>
    </location>
</feature>
<dbReference type="PANTHER" id="PTHR33736:SF13">
    <property type="entry name" value="OS11G0155100 PROTEIN"/>
    <property type="match status" value="1"/>
</dbReference>
<dbReference type="AlphaFoldDB" id="A0A2I4FUI6"/>
<feature type="compositionally biased region" description="Low complexity" evidence="1">
    <location>
        <begin position="1"/>
        <end position="19"/>
    </location>
</feature>